<dbReference type="Proteomes" id="UP000029228">
    <property type="component" value="Unassembled WGS sequence"/>
</dbReference>
<reference evidence="3 4" key="2">
    <citation type="submission" date="2014-09" db="EMBL/GenBank/DDBJ databases">
        <authorList>
            <consortium name="NBRP consortium"/>
            <person name="Sawabe T."/>
            <person name="Meirelles P."/>
            <person name="Nakanishi M."/>
            <person name="Sayaka M."/>
            <person name="Hattori M."/>
            <person name="Ohkuma M."/>
        </authorList>
    </citation>
    <scope>NUCLEOTIDE SEQUENCE [LARGE SCALE GENOMIC DNA]</scope>
    <source>
        <strain evidence="4">JCM19235</strain>
    </source>
</reference>
<dbReference type="PANTHER" id="PTHR43283:SF7">
    <property type="entry name" value="BETA-LACTAMASE-RELATED DOMAIN-CONTAINING PROTEIN"/>
    <property type="match status" value="1"/>
</dbReference>
<feature type="signal peptide" evidence="1">
    <location>
        <begin position="1"/>
        <end position="21"/>
    </location>
</feature>
<dbReference type="Pfam" id="PF00144">
    <property type="entry name" value="Beta-lactamase"/>
    <property type="match status" value="1"/>
</dbReference>
<accession>A0A090RUG6</accession>
<dbReference type="STRING" id="990268.JCM19235_6417"/>
<evidence type="ECO:0000313" key="3">
    <source>
        <dbReference type="EMBL" id="GAL17864.1"/>
    </source>
</evidence>
<evidence type="ECO:0000256" key="1">
    <source>
        <dbReference type="SAM" id="SignalP"/>
    </source>
</evidence>
<dbReference type="InterPro" id="IPR012338">
    <property type="entry name" value="Beta-lactam/transpept-like"/>
</dbReference>
<feature type="chain" id="PRO_5001863944" evidence="1">
    <location>
        <begin position="22"/>
        <end position="416"/>
    </location>
</feature>
<protein>
    <submittedName>
        <fullName evidence="3">6-aminohexanoate-dimer hydrolase</fullName>
        <ecNumber evidence="3">3.5.1.46</ecNumber>
    </submittedName>
</protein>
<keyword evidence="3" id="KW-0378">Hydrolase</keyword>
<dbReference type="OrthoDB" id="9814204at2"/>
<name>A0A090RUG6_9VIBR</name>
<evidence type="ECO:0000259" key="2">
    <source>
        <dbReference type="Pfam" id="PF00144"/>
    </source>
</evidence>
<sequence>MKKTLISLTLATLMTSGLASAMPSEGKVRADMGITESNLLAADQNRYTYKNMQEFMKTKNIDSGVMAPILLEQADKPLGDVEFTYDGKKMNLQNMLKDHRADAFIVLKDGKVVHEQYFDGQNERTKHQMMSVTKSFTGILAATLVAEGKLDRDALVETIVPELKGSAYGDATVGQVMDMTNNVKYSEAYENPNAEVFQHMKTIGFAPMEEGYAGPKTIREFLKTLQKDGDRPHGEEFHYISANTDVVAWIIENVEGKSFDQIMSERIWSRIGAERDAFVIVDGEGTELASGGLNATARDLAKFGQMLADQGKNLNGEQVLPTKAIQSTQAGGAPEAFEKGGYSHHGMTGWSYRNQFWHTDNANQAYTALGIFGQWIYVDPTENVVIVRQSSAEASIDDIRDAEMVSAVNAIIEKLK</sequence>
<gene>
    <name evidence="3" type="ORF">JCM19235_6417</name>
</gene>
<feature type="domain" description="Beta-lactamase-related" evidence="2">
    <location>
        <begin position="100"/>
        <end position="396"/>
    </location>
</feature>
<organism evidence="3 4">
    <name type="scientific">Vibrio maritimus</name>
    <dbReference type="NCBI Taxonomy" id="990268"/>
    <lineage>
        <taxon>Bacteria</taxon>
        <taxon>Pseudomonadati</taxon>
        <taxon>Pseudomonadota</taxon>
        <taxon>Gammaproteobacteria</taxon>
        <taxon>Vibrionales</taxon>
        <taxon>Vibrionaceae</taxon>
        <taxon>Vibrio</taxon>
    </lineage>
</organism>
<keyword evidence="1" id="KW-0732">Signal</keyword>
<dbReference type="InterPro" id="IPR050789">
    <property type="entry name" value="Diverse_Enzym_Activities"/>
</dbReference>
<evidence type="ECO:0000313" key="4">
    <source>
        <dbReference type="Proteomes" id="UP000029228"/>
    </source>
</evidence>
<dbReference type="GO" id="GO:0019875">
    <property type="term" value="F:6-aminohexanoate-dimer hydrolase activity"/>
    <property type="evidence" value="ECO:0007669"/>
    <property type="project" value="UniProtKB-EC"/>
</dbReference>
<dbReference type="Gene3D" id="3.40.710.10">
    <property type="entry name" value="DD-peptidase/beta-lactamase superfamily"/>
    <property type="match status" value="1"/>
</dbReference>
<dbReference type="AlphaFoldDB" id="A0A090RUG6"/>
<keyword evidence="4" id="KW-1185">Reference proteome</keyword>
<dbReference type="InterPro" id="IPR001466">
    <property type="entry name" value="Beta-lactam-related"/>
</dbReference>
<dbReference type="PANTHER" id="PTHR43283">
    <property type="entry name" value="BETA-LACTAMASE-RELATED"/>
    <property type="match status" value="1"/>
</dbReference>
<comment type="caution">
    <text evidence="3">The sequence shown here is derived from an EMBL/GenBank/DDBJ whole genome shotgun (WGS) entry which is preliminary data.</text>
</comment>
<reference evidence="3 4" key="1">
    <citation type="submission" date="2014-09" db="EMBL/GenBank/DDBJ databases">
        <title>Vibrio maritimus JCM 19235. (C45) whole genome shotgun sequence.</title>
        <authorList>
            <person name="Sawabe T."/>
            <person name="Meirelles P."/>
            <person name="Nakanishi M."/>
            <person name="Sayaka M."/>
            <person name="Hattori M."/>
            <person name="Ohkuma M."/>
        </authorList>
    </citation>
    <scope>NUCLEOTIDE SEQUENCE [LARGE SCALE GENOMIC DNA]</scope>
    <source>
        <strain evidence="4">JCM19235</strain>
    </source>
</reference>
<dbReference type="EC" id="3.5.1.46" evidence="3"/>
<proteinExistence type="predicted"/>
<dbReference type="EMBL" id="BBMR01000002">
    <property type="protein sequence ID" value="GAL17864.1"/>
    <property type="molecule type" value="Genomic_DNA"/>
</dbReference>
<dbReference type="SUPFAM" id="SSF56601">
    <property type="entry name" value="beta-lactamase/transpeptidase-like"/>
    <property type="match status" value="1"/>
</dbReference>